<evidence type="ECO:0000259" key="2">
    <source>
        <dbReference type="PROSITE" id="PS51819"/>
    </source>
</evidence>
<proteinExistence type="predicted"/>
<feature type="region of interest" description="Disordered" evidence="1">
    <location>
        <begin position="121"/>
        <end position="147"/>
    </location>
</feature>
<comment type="caution">
    <text evidence="3">The sequence shown here is derived from an EMBL/GenBank/DDBJ whole genome shotgun (WGS) entry which is preliminary data.</text>
</comment>
<dbReference type="InterPro" id="IPR029068">
    <property type="entry name" value="Glyas_Bleomycin-R_OHBP_Dase"/>
</dbReference>
<evidence type="ECO:0000256" key="1">
    <source>
        <dbReference type="SAM" id="MobiDB-lite"/>
    </source>
</evidence>
<dbReference type="AlphaFoldDB" id="A0A931CJY7"/>
<protein>
    <submittedName>
        <fullName evidence="3">Glyoxalase</fullName>
    </submittedName>
</protein>
<dbReference type="Gene3D" id="3.30.720.110">
    <property type="match status" value="1"/>
</dbReference>
<dbReference type="SUPFAM" id="SSF54593">
    <property type="entry name" value="Glyoxalase/Bleomycin resistance protein/Dihydroxybiphenyl dioxygenase"/>
    <property type="match status" value="1"/>
</dbReference>
<evidence type="ECO:0000313" key="3">
    <source>
        <dbReference type="EMBL" id="MBG0738377.1"/>
    </source>
</evidence>
<dbReference type="Pfam" id="PF00903">
    <property type="entry name" value="Glyoxalase"/>
    <property type="match status" value="1"/>
</dbReference>
<evidence type="ECO:0000313" key="4">
    <source>
        <dbReference type="Proteomes" id="UP000655366"/>
    </source>
</evidence>
<dbReference type="EMBL" id="JADNYM010000003">
    <property type="protein sequence ID" value="MBG0738377.1"/>
    <property type="molecule type" value="Genomic_DNA"/>
</dbReference>
<reference evidence="3 4" key="1">
    <citation type="submission" date="2020-11" db="EMBL/GenBank/DDBJ databases">
        <title>Arthrobacter antarcticus sp. nov., isolated from Antarctic Soil.</title>
        <authorList>
            <person name="Li J."/>
        </authorList>
    </citation>
    <scope>NUCLEOTIDE SEQUENCE [LARGE SCALE GENOMIC DNA]</scope>
    <source>
        <strain evidence="3 4">Z1-20</strain>
    </source>
</reference>
<dbReference type="InterPro" id="IPR004360">
    <property type="entry name" value="Glyas_Fos-R_dOase_dom"/>
</dbReference>
<dbReference type="Proteomes" id="UP000655366">
    <property type="component" value="Unassembled WGS sequence"/>
</dbReference>
<organism evidence="3 4">
    <name type="scientific">Arthrobacter terrae</name>
    <dbReference type="NCBI Taxonomy" id="2935737"/>
    <lineage>
        <taxon>Bacteria</taxon>
        <taxon>Bacillati</taxon>
        <taxon>Actinomycetota</taxon>
        <taxon>Actinomycetes</taxon>
        <taxon>Micrococcales</taxon>
        <taxon>Micrococcaceae</taxon>
        <taxon>Arthrobacter</taxon>
    </lineage>
</organism>
<feature type="domain" description="VOC" evidence="2">
    <location>
        <begin position="17"/>
        <end position="136"/>
    </location>
</feature>
<dbReference type="PROSITE" id="PS51819">
    <property type="entry name" value="VOC"/>
    <property type="match status" value="1"/>
</dbReference>
<accession>A0A931CJY7</accession>
<dbReference type="RefSeq" id="WP_196395319.1">
    <property type="nucleotide sequence ID" value="NZ_JADNYM010000003.1"/>
</dbReference>
<sequence>MSETQVGGNLSAAVPAPNVWPALQARDAVALIDYLVDCFGFLKTAVYMDGEAVAHAQLDWPEGGGIMAGSHKPQGPFTLEPGTFAAYVVCSDIPSLHRRLLDRGGLTVTEPVQTEYGSMEFSASDTEGNHWTFGTYRGEPRTPPTGP</sequence>
<keyword evidence="4" id="KW-1185">Reference proteome</keyword>
<name>A0A931CJY7_9MICC</name>
<dbReference type="InterPro" id="IPR037523">
    <property type="entry name" value="VOC_core"/>
</dbReference>
<dbReference type="Gene3D" id="3.30.720.120">
    <property type="match status" value="1"/>
</dbReference>
<gene>
    <name evidence="3" type="ORF">IV500_02895</name>
</gene>